<comment type="caution">
    <text evidence="2">The sequence shown here is derived from an EMBL/GenBank/DDBJ whole genome shotgun (WGS) entry which is preliminary data.</text>
</comment>
<feature type="region of interest" description="Disordered" evidence="1">
    <location>
        <begin position="49"/>
        <end position="70"/>
    </location>
</feature>
<gene>
    <name evidence="2" type="ORF">KAT72_15680</name>
</gene>
<dbReference type="RefSeq" id="WP_212514148.1">
    <property type="nucleotide sequence ID" value="NZ_CAWQDX010000069.1"/>
</dbReference>
<evidence type="ECO:0000256" key="1">
    <source>
        <dbReference type="SAM" id="MobiDB-lite"/>
    </source>
</evidence>
<sequence>MSLSLARHCQSPHPHHRATGPGKTVTLQVLVFLFNEAHLLFNDTDEVRTAGTKKPARDPDGLLLSTSIIE</sequence>
<accession>A0ABS5GTQ7</accession>
<name>A0ABS5GTQ7_9GAMM</name>
<evidence type="ECO:0000313" key="3">
    <source>
        <dbReference type="Proteomes" id="UP000675653"/>
    </source>
</evidence>
<organism evidence="2 3">
    <name type="scientific">Aeromonas popoffii</name>
    <dbReference type="NCBI Taxonomy" id="70856"/>
    <lineage>
        <taxon>Bacteria</taxon>
        <taxon>Pseudomonadati</taxon>
        <taxon>Pseudomonadota</taxon>
        <taxon>Gammaproteobacteria</taxon>
        <taxon>Aeromonadales</taxon>
        <taxon>Aeromonadaceae</taxon>
        <taxon>Aeromonas</taxon>
    </lineage>
</organism>
<proteinExistence type="predicted"/>
<dbReference type="EMBL" id="JAGRZL010000045">
    <property type="protein sequence ID" value="MBR7630422.1"/>
    <property type="molecule type" value="Genomic_DNA"/>
</dbReference>
<dbReference type="Proteomes" id="UP000675653">
    <property type="component" value="Unassembled WGS sequence"/>
</dbReference>
<reference evidence="2 3" key="1">
    <citation type="submission" date="2021-04" db="EMBL/GenBank/DDBJ databases">
        <title>Draft Genome of Aeromonas popoffii ID682, isolated from a natural water source in Idaho.</title>
        <authorList>
            <person name="Testerman T."/>
            <person name="Graf J."/>
        </authorList>
    </citation>
    <scope>NUCLEOTIDE SEQUENCE [LARGE SCALE GENOMIC DNA]</scope>
    <source>
        <strain evidence="2 3">ID682</strain>
    </source>
</reference>
<protein>
    <submittedName>
        <fullName evidence="2">Uncharacterized protein</fullName>
    </submittedName>
</protein>
<keyword evidence="3" id="KW-1185">Reference proteome</keyword>
<evidence type="ECO:0000313" key="2">
    <source>
        <dbReference type="EMBL" id="MBR7630422.1"/>
    </source>
</evidence>
<feature type="region of interest" description="Disordered" evidence="1">
    <location>
        <begin position="1"/>
        <end position="21"/>
    </location>
</feature>